<proteinExistence type="predicted"/>
<evidence type="ECO:0008006" key="3">
    <source>
        <dbReference type="Google" id="ProtNLM"/>
    </source>
</evidence>
<accession>A0ABV6IQG3</accession>
<evidence type="ECO:0000313" key="1">
    <source>
        <dbReference type="EMBL" id="MFC0385853.1"/>
    </source>
</evidence>
<name>A0ABV6IQG3_9PROT</name>
<protein>
    <recommendedName>
        <fullName evidence="3">AlgX/AlgJ SGNH hydrolase-like domain-containing protein</fullName>
    </recommendedName>
</protein>
<sequence length="356" mass="40789">MESKLDANTPALHRVANHVDRGGLMPNIATKQVFESIAEENNSYKGILSNSGWLYLINDTNDFFRIFYGIDSWSEEDERLAISALTQRASAMSSMSLPYLKFIVPEKPAVYPEHLPAIMQSFPINNRRPATILAQEFPDNVYYLLPFLASVKSLGQLYFRGDTHPNWIGAWLIYRAIMSRLVQDGLMSEDKILDIKDLAPTLVGYDGDLVPHLSPEARSQLAGRLGFVIPAEGLEWTVKLEIPPERRCAARVQTPEAYDKWYNSRETFVFERSDRLGPKVVFFRDSTFDRGLMEMLAEHCSRSVFVWHLGQVDKDIIEIETPDFVVHCMAERFVTQYPSFPPLYQARKHFESLDAR</sequence>
<organism evidence="1 2">
    <name type="scientific">Muricoccus vinaceus</name>
    <dbReference type="NCBI Taxonomy" id="424704"/>
    <lineage>
        <taxon>Bacteria</taxon>
        <taxon>Pseudomonadati</taxon>
        <taxon>Pseudomonadota</taxon>
        <taxon>Alphaproteobacteria</taxon>
        <taxon>Acetobacterales</taxon>
        <taxon>Roseomonadaceae</taxon>
        <taxon>Muricoccus</taxon>
    </lineage>
</organism>
<dbReference type="Proteomes" id="UP001589789">
    <property type="component" value="Unassembled WGS sequence"/>
</dbReference>
<comment type="caution">
    <text evidence="1">The sequence shown here is derived from an EMBL/GenBank/DDBJ whole genome shotgun (WGS) entry which is preliminary data.</text>
</comment>
<dbReference type="RefSeq" id="WP_377049997.1">
    <property type="nucleotide sequence ID" value="NZ_JBHLVZ010000018.1"/>
</dbReference>
<gene>
    <name evidence="1" type="ORF">ACFFIC_09865</name>
</gene>
<evidence type="ECO:0000313" key="2">
    <source>
        <dbReference type="Proteomes" id="UP001589789"/>
    </source>
</evidence>
<keyword evidence="2" id="KW-1185">Reference proteome</keyword>
<dbReference type="EMBL" id="JBHLVZ010000018">
    <property type="protein sequence ID" value="MFC0385853.1"/>
    <property type="molecule type" value="Genomic_DNA"/>
</dbReference>
<reference evidence="1 2" key="1">
    <citation type="submission" date="2024-09" db="EMBL/GenBank/DDBJ databases">
        <authorList>
            <person name="Sun Q."/>
            <person name="Mori K."/>
        </authorList>
    </citation>
    <scope>NUCLEOTIDE SEQUENCE [LARGE SCALE GENOMIC DNA]</scope>
    <source>
        <strain evidence="1 2">CCM 7468</strain>
    </source>
</reference>